<evidence type="ECO:0000313" key="2">
    <source>
        <dbReference type="EMBL" id="QCP36928.1"/>
    </source>
</evidence>
<dbReference type="RefSeq" id="WP_137330081.1">
    <property type="nucleotide sequence ID" value="NZ_CP040058.1"/>
</dbReference>
<dbReference type="OrthoDB" id="4846903at2"/>
<accession>A0A4P8IGB5</accession>
<dbReference type="AlphaFoldDB" id="A0A4P8IGB5"/>
<keyword evidence="3" id="KW-1185">Reference proteome</keyword>
<protein>
    <submittedName>
        <fullName evidence="2">Uncharacterized protein</fullName>
    </submittedName>
</protein>
<reference evidence="2 3" key="1">
    <citation type="submission" date="2019-05" db="EMBL/GenBank/DDBJ databases">
        <title>Complete genome sequencing of Anaerostipes rhamnosivorans.</title>
        <authorList>
            <person name="Bui T.P.N."/>
            <person name="de Vos W.M."/>
        </authorList>
    </citation>
    <scope>NUCLEOTIDE SEQUENCE [LARGE SCALE GENOMIC DNA]</scope>
    <source>
        <strain evidence="2 3">1y2</strain>
    </source>
</reference>
<dbReference type="EMBL" id="CP040058">
    <property type="protein sequence ID" value="QCP36928.1"/>
    <property type="molecule type" value="Genomic_DNA"/>
</dbReference>
<dbReference type="Proteomes" id="UP000298653">
    <property type="component" value="Chromosome"/>
</dbReference>
<organism evidence="2 3">
    <name type="scientific">Anaerostipes rhamnosivorans</name>
    <dbReference type="NCBI Taxonomy" id="1229621"/>
    <lineage>
        <taxon>Bacteria</taxon>
        <taxon>Bacillati</taxon>
        <taxon>Bacillota</taxon>
        <taxon>Clostridia</taxon>
        <taxon>Lachnospirales</taxon>
        <taxon>Lachnospiraceae</taxon>
        <taxon>Anaerostipes</taxon>
    </lineage>
</organism>
<feature type="compositionally biased region" description="Basic and acidic residues" evidence="1">
    <location>
        <begin position="409"/>
        <end position="426"/>
    </location>
</feature>
<evidence type="ECO:0000256" key="1">
    <source>
        <dbReference type="SAM" id="MobiDB-lite"/>
    </source>
</evidence>
<evidence type="ECO:0000313" key="3">
    <source>
        <dbReference type="Proteomes" id="UP000298653"/>
    </source>
</evidence>
<gene>
    <name evidence="2" type="ORF">AR1Y2_3474</name>
</gene>
<proteinExistence type="predicted"/>
<sequence length="426" mass="48422">MDVNMRFADNDLPELTSGFYELDIELNTKIMENGSEKKSRETLYLTATGKRFCMDPGEVYSVHPAAGSEGEFLNCLPHIVFNRGTLPWEYACNDGSPGLALFLCTENEGVSKRTMKVSEICSSKDSETFVSGELGLQPSDSESGDETCEVVDIPRDLHLKLCTDSEERKLLTHVRQVKLDDKVTDPLVKDGTFSCLVSNRYPKEPEEKAEKITHTAYVVSLREYEGLAIPEHAKFVRLICLYTWEFSVTKKPYDFRAAIKKLVPGVLKKEVNAKGKPEELADILRRGYCPLNHDLRDGSKTVSWYRGPWIPYGELQMKPRYRIFSDEFYFYDPDCGMMDVSYACAWQLGRMVSMNHLSVCRDLVSWRLNNCTEAARNLQQEQLLERIPAEGKDVREQLENACIQAAMELKPEEGDENDGKVDPGKQ</sequence>
<name>A0A4P8IGB5_9FIRM</name>
<dbReference type="KEGG" id="arf:AR1Y2_3474"/>
<feature type="region of interest" description="Disordered" evidence="1">
    <location>
        <begin position="407"/>
        <end position="426"/>
    </location>
</feature>